<keyword evidence="3" id="KW-1185">Reference proteome</keyword>
<feature type="region of interest" description="Disordered" evidence="1">
    <location>
        <begin position="60"/>
        <end position="97"/>
    </location>
</feature>
<dbReference type="Proteomes" id="UP001152747">
    <property type="component" value="Unassembled WGS sequence"/>
</dbReference>
<evidence type="ECO:0000313" key="2">
    <source>
        <dbReference type="EMBL" id="CAI5448009.1"/>
    </source>
</evidence>
<organism evidence="2 3">
    <name type="scientific">Caenorhabditis angaria</name>
    <dbReference type="NCBI Taxonomy" id="860376"/>
    <lineage>
        <taxon>Eukaryota</taxon>
        <taxon>Metazoa</taxon>
        <taxon>Ecdysozoa</taxon>
        <taxon>Nematoda</taxon>
        <taxon>Chromadorea</taxon>
        <taxon>Rhabditida</taxon>
        <taxon>Rhabditina</taxon>
        <taxon>Rhabditomorpha</taxon>
        <taxon>Rhabditoidea</taxon>
        <taxon>Rhabditidae</taxon>
        <taxon>Peloderinae</taxon>
        <taxon>Caenorhabditis</taxon>
    </lineage>
</organism>
<accession>A0A9P1IN97</accession>
<reference evidence="2" key="1">
    <citation type="submission" date="2022-11" db="EMBL/GenBank/DDBJ databases">
        <authorList>
            <person name="Kikuchi T."/>
        </authorList>
    </citation>
    <scope>NUCLEOTIDE SEQUENCE</scope>
    <source>
        <strain evidence="2">PS1010</strain>
    </source>
</reference>
<evidence type="ECO:0000313" key="3">
    <source>
        <dbReference type="Proteomes" id="UP001152747"/>
    </source>
</evidence>
<dbReference type="OrthoDB" id="5850502at2759"/>
<evidence type="ECO:0000256" key="1">
    <source>
        <dbReference type="SAM" id="MobiDB-lite"/>
    </source>
</evidence>
<comment type="caution">
    <text evidence="2">The sequence shown here is derived from an EMBL/GenBank/DDBJ whole genome shotgun (WGS) entry which is preliminary data.</text>
</comment>
<gene>
    <name evidence="2" type="ORF">CAMP_LOCUS10646</name>
</gene>
<protein>
    <submittedName>
        <fullName evidence="2">Uncharacterized protein</fullName>
    </submittedName>
</protein>
<proteinExistence type="predicted"/>
<dbReference type="AlphaFoldDB" id="A0A9P1IN97"/>
<sequence length="97" mass="10958">MNLQRFRFGRRVSSVEAVKNAMPPTKKASVVIFETPDSPNQERRASSWWRNLMMDEDKTIPPQPEIIISPEHAGNGLDERSRNMSTASVGDNMVEVS</sequence>
<dbReference type="EMBL" id="CANHGI010000004">
    <property type="protein sequence ID" value="CAI5448009.1"/>
    <property type="molecule type" value="Genomic_DNA"/>
</dbReference>
<name>A0A9P1IN97_9PELO</name>